<gene>
    <name evidence="1" type="ORF">JX265_000432</name>
</gene>
<accession>A0A9P9WYI5</accession>
<sequence>MPSLCSLPPELIREILSYLPLQIVEQVALTFTHPITEISIPMIQGRLKARRTLKRLSARFGGLNYEPKVDGDFLGSQKGRRLLNLSPRDIIKTRPPAQLPDLSYLNLCGDLNWLKPLGERLDAEAEEPPSIVFVGPEFEDMVKSAQQAEVELPPSFLVFIQDAELRRRVLSSNAAYFRLGEGGLHKVPESLDGGAGGYMIRILSDQQGCYFIHLYLEPGKDGAHCLLLTYDDYYSRYDTDDEDEKNVADDDMEVSLVGVDFEEWLANMYYEEMLWYVLHDLGDSCEELEAYVKNVFL</sequence>
<dbReference type="Proteomes" id="UP000829685">
    <property type="component" value="Unassembled WGS sequence"/>
</dbReference>
<name>A0A9P9WYI5_9PEZI</name>
<evidence type="ECO:0008006" key="3">
    <source>
        <dbReference type="Google" id="ProtNLM"/>
    </source>
</evidence>
<proteinExistence type="predicted"/>
<organism evidence="1 2">
    <name type="scientific">Neoarthrinium moseri</name>
    <dbReference type="NCBI Taxonomy" id="1658444"/>
    <lineage>
        <taxon>Eukaryota</taxon>
        <taxon>Fungi</taxon>
        <taxon>Dikarya</taxon>
        <taxon>Ascomycota</taxon>
        <taxon>Pezizomycotina</taxon>
        <taxon>Sordariomycetes</taxon>
        <taxon>Xylariomycetidae</taxon>
        <taxon>Amphisphaeriales</taxon>
        <taxon>Apiosporaceae</taxon>
        <taxon>Neoarthrinium</taxon>
    </lineage>
</organism>
<comment type="caution">
    <text evidence="1">The sequence shown here is derived from an EMBL/GenBank/DDBJ whole genome shotgun (WGS) entry which is preliminary data.</text>
</comment>
<protein>
    <recommendedName>
        <fullName evidence="3">F-box domain-containing protein</fullName>
    </recommendedName>
</protein>
<dbReference type="AlphaFoldDB" id="A0A9P9WYI5"/>
<evidence type="ECO:0000313" key="1">
    <source>
        <dbReference type="EMBL" id="KAI1881606.1"/>
    </source>
</evidence>
<dbReference type="EMBL" id="JAFIMR010000001">
    <property type="protein sequence ID" value="KAI1881606.1"/>
    <property type="molecule type" value="Genomic_DNA"/>
</dbReference>
<reference evidence="1" key="1">
    <citation type="submission" date="2021-03" db="EMBL/GenBank/DDBJ databases">
        <title>Revisited historic fungal species revealed as producer of novel bioactive compounds through whole genome sequencing and comparative genomics.</title>
        <authorList>
            <person name="Vignolle G.A."/>
            <person name="Hochenegger N."/>
            <person name="Mach R.L."/>
            <person name="Mach-Aigner A.R."/>
            <person name="Javad Rahimi M."/>
            <person name="Salim K.A."/>
            <person name="Chan C.M."/>
            <person name="Lim L.B.L."/>
            <person name="Cai F."/>
            <person name="Druzhinina I.S."/>
            <person name="U'Ren J.M."/>
            <person name="Derntl C."/>
        </authorList>
    </citation>
    <scope>NUCLEOTIDE SEQUENCE</scope>
    <source>
        <strain evidence="1">TUCIM 5799</strain>
    </source>
</reference>
<evidence type="ECO:0000313" key="2">
    <source>
        <dbReference type="Proteomes" id="UP000829685"/>
    </source>
</evidence>
<keyword evidence="2" id="KW-1185">Reference proteome</keyword>